<sequence>MSDIFADYETALERLIINEPIRVPPGTKVSKKNVALEAGRKPGSIRSDRACFDPLNAKIEAGKKKQKEFFAAAAAAAPVKIDTTINKDNKVLYQQSLARELMLIRQIDNLERSLQELGNVKPFKPKVH</sequence>
<organism evidence="1 2">
    <name type="scientific">Pseudomonas fluorescens</name>
    <dbReference type="NCBI Taxonomy" id="294"/>
    <lineage>
        <taxon>Bacteria</taxon>
        <taxon>Pseudomonadati</taxon>
        <taxon>Pseudomonadota</taxon>
        <taxon>Gammaproteobacteria</taxon>
        <taxon>Pseudomonadales</taxon>
        <taxon>Pseudomonadaceae</taxon>
        <taxon>Pseudomonas</taxon>
    </lineage>
</organism>
<name>A0A5E7RAM2_PSEFL</name>
<dbReference type="Proteomes" id="UP000325565">
    <property type="component" value="Unassembled WGS sequence"/>
</dbReference>
<evidence type="ECO:0000313" key="1">
    <source>
        <dbReference type="EMBL" id="VVP71014.1"/>
    </source>
</evidence>
<dbReference type="RefSeq" id="WP_154862763.1">
    <property type="nucleotide sequence ID" value="NZ_CABVJB010000001.1"/>
</dbReference>
<proteinExistence type="predicted"/>
<dbReference type="EMBL" id="CABVJB010000001">
    <property type="protein sequence ID" value="VVP71014.1"/>
    <property type="molecule type" value="Genomic_DNA"/>
</dbReference>
<gene>
    <name evidence="1" type="ORF">PS922_00794</name>
</gene>
<dbReference type="AlphaFoldDB" id="A0A5E7RAM2"/>
<evidence type="ECO:0000313" key="2">
    <source>
        <dbReference type="Proteomes" id="UP000325565"/>
    </source>
</evidence>
<reference evidence="1 2" key="1">
    <citation type="submission" date="2019-09" db="EMBL/GenBank/DDBJ databases">
        <authorList>
            <person name="Chandra G."/>
            <person name="Truman W A."/>
        </authorList>
    </citation>
    <scope>NUCLEOTIDE SEQUENCE [LARGE SCALE GENOMIC DNA]</scope>
    <source>
        <strain evidence="1">PS922</strain>
    </source>
</reference>
<protein>
    <submittedName>
        <fullName evidence="1">Uncharacterized protein</fullName>
    </submittedName>
</protein>
<accession>A0A5E7RAM2</accession>